<dbReference type="EMBL" id="BGPR01004947">
    <property type="protein sequence ID" value="GBN05168.1"/>
    <property type="molecule type" value="Genomic_DNA"/>
</dbReference>
<evidence type="ECO:0008006" key="3">
    <source>
        <dbReference type="Google" id="ProtNLM"/>
    </source>
</evidence>
<dbReference type="AlphaFoldDB" id="A0A4Y2KSB2"/>
<name>A0A4Y2KSB2_ARAVE</name>
<accession>A0A4Y2KSB2</accession>
<gene>
    <name evidence="1" type="ORF">AVEN_230507_1</name>
</gene>
<proteinExistence type="predicted"/>
<evidence type="ECO:0000313" key="2">
    <source>
        <dbReference type="Proteomes" id="UP000499080"/>
    </source>
</evidence>
<dbReference type="Proteomes" id="UP000499080">
    <property type="component" value="Unassembled WGS sequence"/>
</dbReference>
<comment type="caution">
    <text evidence="1">The sequence shown here is derived from an EMBL/GenBank/DDBJ whole genome shotgun (WGS) entry which is preliminary data.</text>
</comment>
<evidence type="ECO:0000313" key="1">
    <source>
        <dbReference type="EMBL" id="GBN05168.1"/>
    </source>
</evidence>
<sequence>MRETLCLFFKLKGISVSSAADRCRRSSLLFITDLITRNKFLVDSGAAVCCYPKKLTNFSAKQDLELYAANGSRMAPFKLELDIGLRRSFICSSLVAHVSDPIIV</sequence>
<dbReference type="OrthoDB" id="6932368at2759"/>
<protein>
    <recommendedName>
        <fullName evidence="3">Peptidase A2 domain-containing protein</fullName>
    </recommendedName>
</protein>
<keyword evidence="2" id="KW-1185">Reference proteome</keyword>
<organism evidence="1 2">
    <name type="scientific">Araneus ventricosus</name>
    <name type="common">Orbweaver spider</name>
    <name type="synonym">Epeira ventricosa</name>
    <dbReference type="NCBI Taxonomy" id="182803"/>
    <lineage>
        <taxon>Eukaryota</taxon>
        <taxon>Metazoa</taxon>
        <taxon>Ecdysozoa</taxon>
        <taxon>Arthropoda</taxon>
        <taxon>Chelicerata</taxon>
        <taxon>Arachnida</taxon>
        <taxon>Araneae</taxon>
        <taxon>Araneomorphae</taxon>
        <taxon>Entelegynae</taxon>
        <taxon>Araneoidea</taxon>
        <taxon>Araneidae</taxon>
        <taxon>Araneus</taxon>
    </lineage>
</organism>
<reference evidence="1 2" key="1">
    <citation type="journal article" date="2019" name="Sci. Rep.">
        <title>Orb-weaving spider Araneus ventricosus genome elucidates the spidroin gene catalogue.</title>
        <authorList>
            <person name="Kono N."/>
            <person name="Nakamura H."/>
            <person name="Ohtoshi R."/>
            <person name="Moran D.A.P."/>
            <person name="Shinohara A."/>
            <person name="Yoshida Y."/>
            <person name="Fujiwara M."/>
            <person name="Mori M."/>
            <person name="Tomita M."/>
            <person name="Arakawa K."/>
        </authorList>
    </citation>
    <scope>NUCLEOTIDE SEQUENCE [LARGE SCALE GENOMIC DNA]</scope>
</reference>